<dbReference type="Gramene" id="KXG31404">
    <property type="protein sequence ID" value="KXG31404"/>
    <property type="gene ID" value="SORBI_3004G353800"/>
</dbReference>
<dbReference type="InterPro" id="IPR031468">
    <property type="entry name" value="SMP_LBD"/>
</dbReference>
<dbReference type="PANTHER" id="PTHR13466:SF0">
    <property type="entry name" value="SMP-LTD DOMAIN-CONTAINING PROTEIN"/>
    <property type="match status" value="1"/>
</dbReference>
<keyword evidence="4" id="KW-0256">Endoplasmic reticulum</keyword>
<dbReference type="SUPFAM" id="SSF50729">
    <property type="entry name" value="PH domain-like"/>
    <property type="match status" value="1"/>
</dbReference>
<evidence type="ECO:0000256" key="5">
    <source>
        <dbReference type="ARBA" id="ARBA00022989"/>
    </source>
</evidence>
<proteinExistence type="predicted"/>
<evidence type="ECO:0000256" key="6">
    <source>
        <dbReference type="ARBA" id="ARBA00023055"/>
    </source>
</evidence>
<accession>A0A194YT34</accession>
<dbReference type="GO" id="GO:0006869">
    <property type="term" value="P:lipid transport"/>
    <property type="evidence" value="ECO:0007669"/>
    <property type="project" value="UniProtKB-KW"/>
</dbReference>
<evidence type="ECO:0000256" key="1">
    <source>
        <dbReference type="ARBA" id="ARBA00004586"/>
    </source>
</evidence>
<evidence type="ECO:0000256" key="8">
    <source>
        <dbReference type="ARBA" id="ARBA00023136"/>
    </source>
</evidence>
<dbReference type="GO" id="GO:0005789">
    <property type="term" value="C:endoplasmic reticulum membrane"/>
    <property type="evidence" value="ECO:0007669"/>
    <property type="project" value="UniProtKB-SubCell"/>
</dbReference>
<dbReference type="FunCoup" id="A0A194YT34">
    <property type="interactions" value="1410"/>
</dbReference>
<dbReference type="Pfam" id="PF23065">
    <property type="entry name" value="PH_SMPa"/>
    <property type="match status" value="1"/>
</dbReference>
<evidence type="ECO:0000256" key="2">
    <source>
        <dbReference type="ARBA" id="ARBA00022448"/>
    </source>
</evidence>
<feature type="compositionally biased region" description="Polar residues" evidence="9">
    <location>
        <begin position="752"/>
        <end position="764"/>
    </location>
</feature>
<dbReference type="STRING" id="4558.A0A194YT34"/>
<keyword evidence="5 10" id="KW-1133">Transmembrane helix</keyword>
<dbReference type="AlphaFoldDB" id="A0A194YT34"/>
<dbReference type="PANTHER" id="PTHR13466">
    <property type="entry name" value="TEX2 PROTEIN-RELATED"/>
    <property type="match status" value="1"/>
</dbReference>
<dbReference type="EMBL" id="CM000763">
    <property type="protein sequence ID" value="KXG31404.1"/>
    <property type="molecule type" value="Genomic_DNA"/>
</dbReference>
<dbReference type="GO" id="GO:0005783">
    <property type="term" value="C:endoplasmic reticulum"/>
    <property type="evidence" value="ECO:0000318"/>
    <property type="project" value="GO_Central"/>
</dbReference>
<protein>
    <recommendedName>
        <fullName evidence="11">SMP-LTD domain-containing protein</fullName>
    </recommendedName>
</protein>
<evidence type="ECO:0000256" key="4">
    <source>
        <dbReference type="ARBA" id="ARBA00022824"/>
    </source>
</evidence>
<comment type="subcellular location">
    <subcellularLocation>
        <location evidence="1">Endoplasmic reticulum membrane</location>
    </subcellularLocation>
</comment>
<evidence type="ECO:0000256" key="7">
    <source>
        <dbReference type="ARBA" id="ARBA00023121"/>
    </source>
</evidence>
<sequence length="874" mass="97295">MWVQDHYRNRTHTSALSKGKGKGRQSTKKTRQTHPPLFLLFTIRSPARPKNSHPGPPRRRRPAMALLPFLLGFLIGALALAALEAAALLLLLRRLRRRQVVPEDAPPAADELPGERPFPYEKQGSLWILEPEKMPKVSNERLSVGGPKETKDKKNIVEVFPAKKMAKINGHSLCLSAPDGSQATIELLNCTVLAVSASSMPSRKWAKRYPIKLESKDSEIYNGSKVCYLYTDTSWEKESWCKALRIAATADKEKLNWHAMLSEKFLDYISSLNSEYPCFLKPPILSAEDHEVMDRTSKTDGSSKVRLFLKKLAKKASTKAALENKTSSGSSVQGERKILDKLRSYQGAPFIEALIGPQEDKLGSSSSQDTVKAIAPPAALSQTGQLSTSPDVNADDRVADEGTLCWNLLSSRLFFDAKMSDEINKAIKARIQRTLSNMRTPSYVGEITLTDFSLGELPPYVHAMRVLPLDLNELWAFEVDFEYSGGILLHIETRLEVQEPELQKDIMKSNFGADANGEVDSDLLESIEQYGNQFKGSHKSASSMGGNDEADASSQSKSTGWTSAYISRWKTILHSIADHVSQVPLSLAIRISSVRGVLRIHMKPPPSDQIWYGFTSMPDLEWDLESSVGDRKITNSHIAALIGNRFKASLRDSLVLPNCESISMPWMLAEKDDWVPRKDAPFIWLNHEPTEMRSHATATALTQPEEGDLKDDTSSKRPMPTLLNSSGGSEESLRAVASIDEAKQEPKAEASLHSQFSSTPVSESVHSDENEEPRKPLLITEKLQEDASESRVMSPMYTSLRAVIPAGEQPQVSASSVGEDVKRKGGRRARMMDFGKRMGDKLEEKRRTIEEKGRHIVEKMRENARTNSMERTSS</sequence>
<dbReference type="GO" id="GO:0008289">
    <property type="term" value="F:lipid binding"/>
    <property type="evidence" value="ECO:0000318"/>
    <property type="project" value="GO_Central"/>
</dbReference>
<dbReference type="PROSITE" id="PS51847">
    <property type="entry name" value="SMP"/>
    <property type="match status" value="1"/>
</dbReference>
<feature type="region of interest" description="Disordered" evidence="9">
    <location>
        <begin position="1"/>
        <end position="31"/>
    </location>
</feature>
<feature type="compositionally biased region" description="Polar residues" evidence="9">
    <location>
        <begin position="865"/>
        <end position="874"/>
    </location>
</feature>
<organism evidence="12 13">
    <name type="scientific">Sorghum bicolor</name>
    <name type="common">Sorghum</name>
    <name type="synonym">Sorghum vulgare</name>
    <dbReference type="NCBI Taxonomy" id="4558"/>
    <lineage>
        <taxon>Eukaryota</taxon>
        <taxon>Viridiplantae</taxon>
        <taxon>Streptophyta</taxon>
        <taxon>Embryophyta</taxon>
        <taxon>Tracheophyta</taxon>
        <taxon>Spermatophyta</taxon>
        <taxon>Magnoliopsida</taxon>
        <taxon>Liliopsida</taxon>
        <taxon>Poales</taxon>
        <taxon>Poaceae</taxon>
        <taxon>PACMAD clade</taxon>
        <taxon>Panicoideae</taxon>
        <taxon>Andropogonodae</taxon>
        <taxon>Andropogoneae</taxon>
        <taxon>Sorghinae</taxon>
        <taxon>Sorghum</taxon>
    </lineage>
</organism>
<keyword evidence="2" id="KW-0813">Transport</keyword>
<name>A0A194YT34_SORBI</name>
<dbReference type="OMA" id="CYLYAET"/>
<evidence type="ECO:0000259" key="11">
    <source>
        <dbReference type="PROSITE" id="PS51847"/>
    </source>
</evidence>
<evidence type="ECO:0000256" key="9">
    <source>
        <dbReference type="SAM" id="MobiDB-lite"/>
    </source>
</evidence>
<feature type="region of interest" description="Disordered" evidence="9">
    <location>
        <begin position="535"/>
        <end position="556"/>
    </location>
</feature>
<evidence type="ECO:0000313" key="12">
    <source>
        <dbReference type="EMBL" id="KXG31404.1"/>
    </source>
</evidence>
<dbReference type="InParanoid" id="A0A194YT34"/>
<feature type="compositionally biased region" description="Basic residues" evidence="9">
    <location>
        <begin position="19"/>
        <end position="31"/>
    </location>
</feature>
<keyword evidence="6" id="KW-0445">Lipid transport</keyword>
<gene>
    <name evidence="12" type="ORF">SORBI_3004G353800</name>
</gene>
<feature type="compositionally biased region" description="Basic and acidic residues" evidence="9">
    <location>
        <begin position="740"/>
        <end position="750"/>
    </location>
</feature>
<keyword evidence="13" id="KW-1185">Reference proteome</keyword>
<keyword evidence="3 10" id="KW-0812">Transmembrane</keyword>
<dbReference type="Proteomes" id="UP000000768">
    <property type="component" value="Chromosome 4"/>
</dbReference>
<feature type="compositionally biased region" description="Basic and acidic residues" evidence="9">
    <location>
        <begin position="830"/>
        <end position="864"/>
    </location>
</feature>
<evidence type="ECO:0000313" key="13">
    <source>
        <dbReference type="Proteomes" id="UP000000768"/>
    </source>
</evidence>
<feature type="compositionally biased region" description="Polar residues" evidence="9">
    <location>
        <begin position="535"/>
        <end position="545"/>
    </location>
</feature>
<keyword evidence="7" id="KW-0446">Lipid-binding</keyword>
<feature type="domain" description="SMP-LTD" evidence="11">
    <location>
        <begin position="400"/>
        <end position="665"/>
    </location>
</feature>
<feature type="compositionally biased region" description="Basic and acidic residues" evidence="9">
    <location>
        <begin position="765"/>
        <end position="775"/>
    </location>
</feature>
<evidence type="ECO:0000256" key="10">
    <source>
        <dbReference type="SAM" id="Phobius"/>
    </source>
</evidence>
<feature type="region of interest" description="Disordered" evidence="9">
    <location>
        <begin position="811"/>
        <end position="874"/>
    </location>
</feature>
<feature type="region of interest" description="Disordered" evidence="9">
    <location>
        <begin position="694"/>
        <end position="775"/>
    </location>
</feature>
<reference evidence="13" key="2">
    <citation type="journal article" date="2018" name="Plant J.">
        <title>The Sorghum bicolor reference genome: improved assembly, gene annotations, a transcriptome atlas, and signatures of genome organization.</title>
        <authorList>
            <person name="McCormick R.F."/>
            <person name="Truong S.K."/>
            <person name="Sreedasyam A."/>
            <person name="Jenkins J."/>
            <person name="Shu S."/>
            <person name="Sims D."/>
            <person name="Kennedy M."/>
            <person name="Amirebrahimi M."/>
            <person name="Weers B.D."/>
            <person name="McKinley B."/>
            <person name="Mattison A."/>
            <person name="Morishige D.T."/>
            <person name="Grimwood J."/>
            <person name="Schmutz J."/>
            <person name="Mullet J.E."/>
        </authorList>
    </citation>
    <scope>NUCLEOTIDE SEQUENCE [LARGE SCALE GENOMIC DNA]</scope>
    <source>
        <strain evidence="13">cv. BTx623</strain>
    </source>
</reference>
<keyword evidence="8 10" id="KW-0472">Membrane</keyword>
<evidence type="ECO:0000256" key="3">
    <source>
        <dbReference type="ARBA" id="ARBA00022692"/>
    </source>
</evidence>
<reference evidence="12 13" key="1">
    <citation type="journal article" date="2009" name="Nature">
        <title>The Sorghum bicolor genome and the diversification of grasses.</title>
        <authorList>
            <person name="Paterson A.H."/>
            <person name="Bowers J.E."/>
            <person name="Bruggmann R."/>
            <person name="Dubchak I."/>
            <person name="Grimwood J."/>
            <person name="Gundlach H."/>
            <person name="Haberer G."/>
            <person name="Hellsten U."/>
            <person name="Mitros T."/>
            <person name="Poliakov A."/>
            <person name="Schmutz J."/>
            <person name="Spannagl M."/>
            <person name="Tang H."/>
            <person name="Wang X."/>
            <person name="Wicker T."/>
            <person name="Bharti A.K."/>
            <person name="Chapman J."/>
            <person name="Feltus F.A."/>
            <person name="Gowik U."/>
            <person name="Grigoriev I.V."/>
            <person name="Lyons E."/>
            <person name="Maher C.A."/>
            <person name="Martis M."/>
            <person name="Narechania A."/>
            <person name="Otillar R.P."/>
            <person name="Penning B.W."/>
            <person name="Salamov A.A."/>
            <person name="Wang Y."/>
            <person name="Zhang L."/>
            <person name="Carpita N.C."/>
            <person name="Freeling M."/>
            <person name="Gingle A.R."/>
            <person name="Hash C.T."/>
            <person name="Keller B."/>
            <person name="Klein P."/>
            <person name="Kresovich S."/>
            <person name="McCann M.C."/>
            <person name="Ming R."/>
            <person name="Peterson D.G."/>
            <person name="Mehboob-ur-Rahman"/>
            <person name="Ware D."/>
            <person name="Westhoff P."/>
            <person name="Mayer K.F."/>
            <person name="Messing J."/>
            <person name="Rokhsar D.S."/>
        </authorList>
    </citation>
    <scope>NUCLEOTIDE SEQUENCE [LARGE SCALE GENOMIC DNA]</scope>
    <source>
        <strain evidence="13">cv. BTx623</strain>
    </source>
</reference>
<dbReference type="InterPro" id="IPR057080">
    <property type="entry name" value="PH_SMPa"/>
</dbReference>
<dbReference type="CDD" id="cd21675">
    <property type="entry name" value="SMP_TEX2"/>
    <property type="match status" value="1"/>
</dbReference>
<feature type="transmembrane region" description="Helical" evidence="10">
    <location>
        <begin position="66"/>
        <end position="92"/>
    </location>
</feature>
<dbReference type="eggNOG" id="KOG2238">
    <property type="taxonomic scope" value="Eukaryota"/>
</dbReference>